<keyword evidence="1" id="KW-0472">Membrane</keyword>
<dbReference type="AlphaFoldDB" id="A0A1H9UQC9"/>
<keyword evidence="3" id="KW-1185">Reference proteome</keyword>
<accession>A0A1H9UQC9</accession>
<dbReference type="EMBL" id="FOFR01000022">
    <property type="protein sequence ID" value="SES11730.1"/>
    <property type="molecule type" value="Genomic_DNA"/>
</dbReference>
<name>A0A1H9UQC9_9PSEU</name>
<protein>
    <submittedName>
        <fullName evidence="2">Uncharacterized protein</fullName>
    </submittedName>
</protein>
<evidence type="ECO:0000313" key="3">
    <source>
        <dbReference type="Proteomes" id="UP000199352"/>
    </source>
</evidence>
<keyword evidence="1" id="KW-1133">Transmembrane helix</keyword>
<keyword evidence="1" id="KW-0812">Transmembrane</keyword>
<gene>
    <name evidence="2" type="ORF">SAMN05216188_12282</name>
</gene>
<reference evidence="3" key="1">
    <citation type="submission" date="2016-10" db="EMBL/GenBank/DDBJ databases">
        <authorList>
            <person name="Varghese N."/>
            <person name="Submissions S."/>
        </authorList>
    </citation>
    <scope>NUCLEOTIDE SEQUENCE [LARGE SCALE GENOMIC DNA]</scope>
    <source>
        <strain evidence="3">CGMCC 4.3525</strain>
    </source>
</reference>
<dbReference type="RefSeq" id="WP_089958920.1">
    <property type="nucleotide sequence ID" value="NZ_FOFR01000022.1"/>
</dbReference>
<dbReference type="STRING" id="402600.SAMN05216188_12282"/>
<evidence type="ECO:0000256" key="1">
    <source>
        <dbReference type="SAM" id="Phobius"/>
    </source>
</evidence>
<organism evidence="2 3">
    <name type="scientific">Lentzea xinjiangensis</name>
    <dbReference type="NCBI Taxonomy" id="402600"/>
    <lineage>
        <taxon>Bacteria</taxon>
        <taxon>Bacillati</taxon>
        <taxon>Actinomycetota</taxon>
        <taxon>Actinomycetes</taxon>
        <taxon>Pseudonocardiales</taxon>
        <taxon>Pseudonocardiaceae</taxon>
        <taxon>Lentzea</taxon>
    </lineage>
</organism>
<feature type="transmembrane region" description="Helical" evidence="1">
    <location>
        <begin position="39"/>
        <end position="61"/>
    </location>
</feature>
<dbReference type="Proteomes" id="UP000199352">
    <property type="component" value="Unassembled WGS sequence"/>
</dbReference>
<proteinExistence type="predicted"/>
<evidence type="ECO:0000313" key="2">
    <source>
        <dbReference type="EMBL" id="SES11730.1"/>
    </source>
</evidence>
<dbReference type="OrthoDB" id="3664351at2"/>
<feature type="transmembrane region" description="Helical" evidence="1">
    <location>
        <begin position="7"/>
        <end position="27"/>
    </location>
</feature>
<sequence length="254" mass="27580">MRSRVPVYFGSLIATIVLVNTPAPRILVSAVLNPEAGDAVARSLGSVTKDLVLVLLISLYFEWARTRGQAELLRGIAHKLDAIREDARTASAPSTRKLVLDTATPEELVEAALDRHMPHSNDKSSFVPLVLSPKPAHHDVSLTMRVERGVENTLLVGVRFDFTAQRGPIMIAATTSPTHAAALSAACPQLFDAAALPRSTPFAEAADAYGQQIECYLERRREGIRKIEFRRVPTNAVTRYISPPVGIAPTDVAL</sequence>